<feature type="domain" description="Pyridoxamine 5'-phosphate oxidase N-terminal" evidence="1">
    <location>
        <begin position="21"/>
        <end position="107"/>
    </location>
</feature>
<accession>A0A4R2IK81</accession>
<protein>
    <submittedName>
        <fullName evidence="2">General stress protein 26</fullName>
    </submittedName>
</protein>
<gene>
    <name evidence="2" type="ORF">EV192_12421</name>
</gene>
<dbReference type="SUPFAM" id="SSF50475">
    <property type="entry name" value="FMN-binding split barrel"/>
    <property type="match status" value="1"/>
</dbReference>
<dbReference type="AlphaFoldDB" id="A0A4R2IK81"/>
<dbReference type="InterPro" id="IPR012349">
    <property type="entry name" value="Split_barrel_FMN-bd"/>
</dbReference>
<reference evidence="2 3" key="1">
    <citation type="submission" date="2019-03" db="EMBL/GenBank/DDBJ databases">
        <title>Genomic Encyclopedia of Type Strains, Phase IV (KMG-IV): sequencing the most valuable type-strain genomes for metagenomic binning, comparative biology and taxonomic classification.</title>
        <authorList>
            <person name="Goeker M."/>
        </authorList>
    </citation>
    <scope>NUCLEOTIDE SEQUENCE [LARGE SCALE GENOMIC DNA]</scope>
    <source>
        <strain evidence="2 3">DSM 45934</strain>
    </source>
</reference>
<dbReference type="Proteomes" id="UP000295680">
    <property type="component" value="Unassembled WGS sequence"/>
</dbReference>
<keyword evidence="3" id="KW-1185">Reference proteome</keyword>
<evidence type="ECO:0000313" key="3">
    <source>
        <dbReference type="Proteomes" id="UP000295680"/>
    </source>
</evidence>
<evidence type="ECO:0000259" key="1">
    <source>
        <dbReference type="Pfam" id="PF01243"/>
    </source>
</evidence>
<proteinExistence type="predicted"/>
<dbReference type="Gene3D" id="2.30.110.10">
    <property type="entry name" value="Electron Transport, Fmn-binding Protein, Chain A"/>
    <property type="match status" value="1"/>
</dbReference>
<dbReference type="EMBL" id="SLWS01000024">
    <property type="protein sequence ID" value="TCO44248.1"/>
    <property type="molecule type" value="Genomic_DNA"/>
</dbReference>
<dbReference type="InterPro" id="IPR011576">
    <property type="entry name" value="Pyridox_Oxase_N"/>
</dbReference>
<comment type="caution">
    <text evidence="2">The sequence shown here is derived from an EMBL/GenBank/DDBJ whole genome shotgun (WGS) entry which is preliminary data.</text>
</comment>
<sequence length="158" mass="17728">MAELFEALRDDFVRITDDVIWCSVTTVDDAGRPRSRILHPLWEIVDGRPVGWVVTGRTPVKARHLAANPNVAVSYWSPDQRVVLAECVASWVQDVETKSRVWDLFMTTPPPRGYDLSGFIPDGAADAAFTPLRLDPRSVHVYDGTGFPIHFTPRTAHF</sequence>
<organism evidence="2 3">
    <name type="scientific">Actinocrispum wychmicini</name>
    <dbReference type="NCBI Taxonomy" id="1213861"/>
    <lineage>
        <taxon>Bacteria</taxon>
        <taxon>Bacillati</taxon>
        <taxon>Actinomycetota</taxon>
        <taxon>Actinomycetes</taxon>
        <taxon>Pseudonocardiales</taxon>
        <taxon>Pseudonocardiaceae</taxon>
        <taxon>Actinocrispum</taxon>
    </lineage>
</organism>
<dbReference type="RefSeq" id="WP_132126395.1">
    <property type="nucleotide sequence ID" value="NZ_SLWS01000024.1"/>
</dbReference>
<name>A0A4R2IK81_9PSEU</name>
<dbReference type="OrthoDB" id="3382273at2"/>
<dbReference type="Pfam" id="PF01243">
    <property type="entry name" value="PNPOx_N"/>
    <property type="match status" value="1"/>
</dbReference>
<evidence type="ECO:0000313" key="2">
    <source>
        <dbReference type="EMBL" id="TCO44248.1"/>
    </source>
</evidence>